<dbReference type="EMBL" id="SBIQ01000570">
    <property type="protein sequence ID" value="KAF7675359.1"/>
    <property type="molecule type" value="Genomic_DNA"/>
</dbReference>
<dbReference type="Proteomes" id="UP001516464">
    <property type="component" value="Unassembled WGS sequence"/>
</dbReference>
<name>A0ABQ7HV74_9MICR</name>
<accession>A0ABQ7HV74</accession>
<sequence>MTTEHILLQLSDTLKRYKNILSRLAAILKVEEHNKTHLCLIYIYLSCNFFVSSKSLLYTQRKHLYDEINNIRFYEKLYKIRLNELVSLKDSSTWMKYDNIDLHVEVFIDISKIKIFFGEKMLYNASIAVKLKSRSIIWQQAVIECLAMIIREGIEVLRCIHLLLAKKYGFKNSKKLRIHSVEEVMENKELKFGSIQG</sequence>
<comment type="caution">
    <text evidence="1">The sequence shown here is derived from an EMBL/GenBank/DDBJ whole genome shotgun (WGS) entry which is preliminary data.</text>
</comment>
<organism evidence="1 2">
    <name type="scientific">Astathelohania contejeani</name>
    <dbReference type="NCBI Taxonomy" id="164912"/>
    <lineage>
        <taxon>Eukaryota</taxon>
        <taxon>Fungi</taxon>
        <taxon>Fungi incertae sedis</taxon>
        <taxon>Microsporidia</taxon>
        <taxon>Astathelohaniidae</taxon>
        <taxon>Astathelohania</taxon>
    </lineage>
</organism>
<proteinExistence type="predicted"/>
<reference evidence="1 2" key="1">
    <citation type="submission" date="2019-01" db="EMBL/GenBank/DDBJ databases">
        <title>Genomes sequencing and comparative genomics of infectious freshwater microsporidia, Cucumispora dikerogammari and Thelohania contejeani.</title>
        <authorList>
            <person name="Cormier A."/>
            <person name="Giraud I."/>
            <person name="Wattier R."/>
            <person name="Teixeira M."/>
            <person name="Grandjean F."/>
            <person name="Rigaud T."/>
            <person name="Cordaux R."/>
        </authorList>
    </citation>
    <scope>NUCLEOTIDE SEQUENCE [LARGE SCALE GENOMIC DNA]</scope>
    <source>
        <strain evidence="1">T1</strain>
        <tissue evidence="1">Spores</tissue>
    </source>
</reference>
<evidence type="ECO:0000313" key="1">
    <source>
        <dbReference type="EMBL" id="KAF7675359.1"/>
    </source>
</evidence>
<keyword evidence="2" id="KW-1185">Reference proteome</keyword>
<protein>
    <submittedName>
        <fullName evidence="1">Uncharacterized protein</fullName>
    </submittedName>
</protein>
<evidence type="ECO:0000313" key="2">
    <source>
        <dbReference type="Proteomes" id="UP001516464"/>
    </source>
</evidence>
<gene>
    <name evidence="1" type="ORF">TCON_2721</name>
</gene>